<dbReference type="PANTHER" id="PTHR43649">
    <property type="entry name" value="ARABINOSE-BINDING PROTEIN-RELATED"/>
    <property type="match status" value="1"/>
</dbReference>
<dbReference type="EMBL" id="PYBW01000048">
    <property type="protein sequence ID" value="PYC78705.1"/>
    <property type="molecule type" value="Genomic_DNA"/>
</dbReference>
<dbReference type="SUPFAM" id="SSF53850">
    <property type="entry name" value="Periplasmic binding protein-like II"/>
    <property type="match status" value="1"/>
</dbReference>
<protein>
    <submittedName>
        <fullName evidence="1">ABC transporter substrate-binding protein</fullName>
    </submittedName>
</protein>
<dbReference type="InterPro" id="IPR006059">
    <property type="entry name" value="SBP"/>
</dbReference>
<evidence type="ECO:0000313" key="2">
    <source>
        <dbReference type="Proteomes" id="UP000248039"/>
    </source>
</evidence>
<dbReference type="RefSeq" id="WP_110670007.1">
    <property type="nucleotide sequence ID" value="NZ_PYBW01000048.1"/>
</dbReference>
<reference evidence="1 2" key="1">
    <citation type="submission" date="2018-03" db="EMBL/GenBank/DDBJ databases">
        <title>Bioinformatic expansion and discovery of thiopeptide antibiotics.</title>
        <authorList>
            <person name="Schwalen C.J."/>
            <person name="Hudson G.A."/>
            <person name="Mitchell D.A."/>
        </authorList>
    </citation>
    <scope>NUCLEOTIDE SEQUENCE [LARGE SCALE GENOMIC DNA]</scope>
    <source>
        <strain evidence="1 2">ATCC 21389</strain>
    </source>
</reference>
<dbReference type="Proteomes" id="UP000248039">
    <property type="component" value="Unassembled WGS sequence"/>
</dbReference>
<accession>A0A2V4NEN4</accession>
<dbReference type="AlphaFoldDB" id="A0A2V4NEN4"/>
<sequence length="422" mass="45219">MNRRLLTALAVTLTAGLVTGGWIYARSDSDPVPSGTITLVAADYGSAGANPSQAYWDGMAAAFHRVHPHVTVRVQVYDWNDIGARLDEMVRNKQYPDIVEGPSSAAWAKQGLLYPAYQVSGDGAVQMRLVPSLQATGGGDLTATALPFVSSSRAFLINNKLWQQAGLPTAQGKAVAPRTWAELEQDARRMKAAGVPVPLGLPLGPEEAQGELFMWEMNNRGGYADPSGAWTVDSPQNRATLAQLKHWVDAGLTEHAPASVNRTALYADFAAGRVGMLNGTPIQLADVAHNGLDVTWAPLPSAQEGQVPQTLGVADWISAFRPGGHQRQIDAFLEFAYQKQWQVAFAKEYDLLPVTLDALDQTRADQPELAPFIDALSAAQFLPADLPGWSAVQKAIQSGAGRLLEDPQGLSDIQRTAAQGAH</sequence>
<dbReference type="InterPro" id="IPR050490">
    <property type="entry name" value="Bact_solute-bd_prot1"/>
</dbReference>
<proteinExistence type="predicted"/>
<dbReference type="Gene3D" id="3.40.190.10">
    <property type="entry name" value="Periplasmic binding protein-like II"/>
    <property type="match status" value="1"/>
</dbReference>
<dbReference type="OrthoDB" id="366726at2"/>
<evidence type="ECO:0000313" key="1">
    <source>
        <dbReference type="EMBL" id="PYC78705.1"/>
    </source>
</evidence>
<keyword evidence="2" id="KW-1185">Reference proteome</keyword>
<organism evidence="1 2">
    <name type="scientific">Streptomyces tateyamensis</name>
    <dbReference type="NCBI Taxonomy" id="565073"/>
    <lineage>
        <taxon>Bacteria</taxon>
        <taxon>Bacillati</taxon>
        <taxon>Actinomycetota</taxon>
        <taxon>Actinomycetes</taxon>
        <taxon>Kitasatosporales</taxon>
        <taxon>Streptomycetaceae</taxon>
        <taxon>Streptomyces</taxon>
    </lineage>
</organism>
<dbReference type="PANTHER" id="PTHR43649:SF30">
    <property type="entry name" value="ABC TRANSPORTER SUBSTRATE-BINDING PROTEIN"/>
    <property type="match status" value="1"/>
</dbReference>
<comment type="caution">
    <text evidence="1">The sequence shown here is derived from an EMBL/GenBank/DDBJ whole genome shotgun (WGS) entry which is preliminary data.</text>
</comment>
<gene>
    <name evidence="1" type="ORF">C7C46_15530</name>
</gene>
<name>A0A2V4NEN4_9ACTN</name>
<dbReference type="Pfam" id="PF13416">
    <property type="entry name" value="SBP_bac_8"/>
    <property type="match status" value="1"/>
</dbReference>